<proteinExistence type="predicted"/>
<reference evidence="1" key="1">
    <citation type="submission" date="2014-09" db="EMBL/GenBank/DDBJ databases">
        <authorList>
            <person name="Magalhaes I.L.F."/>
            <person name="Oliveira U."/>
            <person name="Santos F.R."/>
            <person name="Vidigal T.H.D.A."/>
            <person name="Brescovit A.D."/>
            <person name="Santos A.J."/>
        </authorList>
    </citation>
    <scope>NUCLEOTIDE SEQUENCE</scope>
    <source>
        <tissue evidence="1">Shoot tissue taken approximately 20 cm above the soil surface</tissue>
    </source>
</reference>
<dbReference type="EMBL" id="GBRH01253969">
    <property type="protein sequence ID" value="JAD43926.1"/>
    <property type="molecule type" value="Transcribed_RNA"/>
</dbReference>
<sequence length="63" mass="7057">MDLRSLGQSNGVLAKSFVHIVHVEIVRIVKGAMHIRFKKGQWRSAGTDTLVASVIFGHLFLHF</sequence>
<protein>
    <submittedName>
        <fullName evidence="1">Uncharacterized protein</fullName>
    </submittedName>
</protein>
<accession>A0A0A8ZYM1</accession>
<evidence type="ECO:0000313" key="1">
    <source>
        <dbReference type="EMBL" id="JAD43926.1"/>
    </source>
</evidence>
<organism evidence="1">
    <name type="scientific">Arundo donax</name>
    <name type="common">Giant reed</name>
    <name type="synonym">Donax arundinaceus</name>
    <dbReference type="NCBI Taxonomy" id="35708"/>
    <lineage>
        <taxon>Eukaryota</taxon>
        <taxon>Viridiplantae</taxon>
        <taxon>Streptophyta</taxon>
        <taxon>Embryophyta</taxon>
        <taxon>Tracheophyta</taxon>
        <taxon>Spermatophyta</taxon>
        <taxon>Magnoliopsida</taxon>
        <taxon>Liliopsida</taxon>
        <taxon>Poales</taxon>
        <taxon>Poaceae</taxon>
        <taxon>PACMAD clade</taxon>
        <taxon>Arundinoideae</taxon>
        <taxon>Arundineae</taxon>
        <taxon>Arundo</taxon>
    </lineage>
</organism>
<dbReference type="AlphaFoldDB" id="A0A0A8ZYM1"/>
<name>A0A0A8ZYM1_ARUDO</name>
<reference evidence="1" key="2">
    <citation type="journal article" date="2015" name="Data Brief">
        <title>Shoot transcriptome of the giant reed, Arundo donax.</title>
        <authorList>
            <person name="Barrero R.A."/>
            <person name="Guerrero F.D."/>
            <person name="Moolhuijzen P."/>
            <person name="Goolsby J.A."/>
            <person name="Tidwell J."/>
            <person name="Bellgard S.E."/>
            <person name="Bellgard M.I."/>
        </authorList>
    </citation>
    <scope>NUCLEOTIDE SEQUENCE</scope>
    <source>
        <tissue evidence="1">Shoot tissue taken approximately 20 cm above the soil surface</tissue>
    </source>
</reference>